<dbReference type="GO" id="GO:0071973">
    <property type="term" value="P:bacterial-type flagellum-dependent cell motility"/>
    <property type="evidence" value="ECO:0007669"/>
    <property type="project" value="InterPro"/>
</dbReference>
<name>A0A2X2YYW9_9ACTO</name>
<keyword evidence="8 10" id="KW-1133">Transmembrane helix</keyword>
<dbReference type="Proteomes" id="UP000250245">
    <property type="component" value="Unassembled WGS sequence"/>
</dbReference>
<sequence>MPVGVGAKPAGGTAARPAPAAAKPAAPPTAPPAGANPGGGGGLKKILVIVLIVVILAVLAVGVFLALKLLGVFGGGGDEDTPKPAKTTKALVMGELSVSTGEPLSINLDDGYMSFAATIYFDEDVKAEGEGSSEIDPSPARDAALRIFKGMKKEDFDKSGAIEEMKKKYTAELNKSPIPPYNGHVVTVQFTTFAYQ</sequence>
<feature type="compositionally biased region" description="Low complexity" evidence="11">
    <location>
        <begin position="1"/>
        <end position="24"/>
    </location>
</feature>
<evidence type="ECO:0000256" key="8">
    <source>
        <dbReference type="ARBA" id="ARBA00022989"/>
    </source>
</evidence>
<dbReference type="GO" id="GO:0009425">
    <property type="term" value="C:bacterial-type flagellum basal body"/>
    <property type="evidence" value="ECO:0007669"/>
    <property type="project" value="InterPro"/>
</dbReference>
<accession>A0A2X2YYW9</accession>
<dbReference type="GO" id="GO:0006935">
    <property type="term" value="P:chemotaxis"/>
    <property type="evidence" value="ECO:0007669"/>
    <property type="project" value="UniProtKB-KW"/>
</dbReference>
<reference evidence="12 13" key="1">
    <citation type="submission" date="2018-06" db="EMBL/GenBank/DDBJ databases">
        <authorList>
            <consortium name="Pathogen Informatics"/>
            <person name="Doyle S."/>
        </authorList>
    </citation>
    <scope>NUCLEOTIDE SEQUENCE [LARGE SCALE GENOMIC DNA]</scope>
    <source>
        <strain evidence="12 13">NCTC11820</strain>
    </source>
</reference>
<evidence type="ECO:0000256" key="1">
    <source>
        <dbReference type="ARBA" id="ARBA00002254"/>
    </source>
</evidence>
<evidence type="ECO:0000256" key="6">
    <source>
        <dbReference type="ARBA" id="ARBA00022692"/>
    </source>
</evidence>
<keyword evidence="4 10" id="KW-1003">Cell membrane</keyword>
<evidence type="ECO:0000256" key="10">
    <source>
        <dbReference type="RuleBase" id="RU364125"/>
    </source>
</evidence>
<dbReference type="RefSeq" id="WP_004007565.1">
    <property type="nucleotide sequence ID" value="NZ_CP068112.1"/>
</dbReference>
<evidence type="ECO:0000313" key="12">
    <source>
        <dbReference type="EMBL" id="SQB65645.1"/>
    </source>
</evidence>
<feature type="region of interest" description="Disordered" evidence="11">
    <location>
        <begin position="1"/>
        <end position="37"/>
    </location>
</feature>
<comment type="function">
    <text evidence="1 10">Controls the rotational direction of flagella during chemotaxis.</text>
</comment>
<dbReference type="InterPro" id="IPR005503">
    <property type="entry name" value="FliL"/>
</dbReference>
<dbReference type="Pfam" id="PF03748">
    <property type="entry name" value="FliL"/>
    <property type="match status" value="1"/>
</dbReference>
<dbReference type="EMBL" id="UASJ01000001">
    <property type="protein sequence ID" value="SQB65645.1"/>
    <property type="molecule type" value="Genomic_DNA"/>
</dbReference>
<evidence type="ECO:0000256" key="11">
    <source>
        <dbReference type="SAM" id="MobiDB-lite"/>
    </source>
</evidence>
<evidence type="ECO:0000256" key="5">
    <source>
        <dbReference type="ARBA" id="ARBA00022500"/>
    </source>
</evidence>
<feature type="transmembrane region" description="Helical" evidence="10">
    <location>
        <begin position="46"/>
        <end position="67"/>
    </location>
</feature>
<evidence type="ECO:0000313" key="13">
    <source>
        <dbReference type="Proteomes" id="UP000250245"/>
    </source>
</evidence>
<dbReference type="GeneID" id="55565015"/>
<protein>
    <recommendedName>
        <fullName evidence="10">Flagellar protein FliL</fullName>
    </recommendedName>
</protein>
<dbReference type="AlphaFoldDB" id="A0A2X2YYW9"/>
<proteinExistence type="inferred from homology"/>
<comment type="similarity">
    <text evidence="3 10">Belongs to the FliL family.</text>
</comment>
<evidence type="ECO:0000256" key="7">
    <source>
        <dbReference type="ARBA" id="ARBA00022779"/>
    </source>
</evidence>
<gene>
    <name evidence="12" type="ORF">NCTC11820_01715</name>
</gene>
<keyword evidence="6 10" id="KW-0812">Transmembrane</keyword>
<evidence type="ECO:0000256" key="9">
    <source>
        <dbReference type="ARBA" id="ARBA00023136"/>
    </source>
</evidence>
<evidence type="ECO:0000256" key="2">
    <source>
        <dbReference type="ARBA" id="ARBA00004162"/>
    </source>
</evidence>
<dbReference type="GO" id="GO:0005886">
    <property type="term" value="C:plasma membrane"/>
    <property type="evidence" value="ECO:0007669"/>
    <property type="project" value="UniProtKB-SubCell"/>
</dbReference>
<evidence type="ECO:0000256" key="4">
    <source>
        <dbReference type="ARBA" id="ARBA00022475"/>
    </source>
</evidence>
<keyword evidence="9 10" id="KW-0472">Membrane</keyword>
<keyword evidence="5 10" id="KW-0145">Chemotaxis</keyword>
<comment type="subcellular location">
    <subcellularLocation>
        <location evidence="2">Cell membrane</location>
        <topology evidence="2">Single-pass membrane protein</topology>
    </subcellularLocation>
</comment>
<evidence type="ECO:0000256" key="3">
    <source>
        <dbReference type="ARBA" id="ARBA00008281"/>
    </source>
</evidence>
<keyword evidence="7 10" id="KW-0283">Flagellar rotation</keyword>
<organism evidence="12 13">
    <name type="scientific">Mobiluncus curtisii</name>
    <dbReference type="NCBI Taxonomy" id="2051"/>
    <lineage>
        <taxon>Bacteria</taxon>
        <taxon>Bacillati</taxon>
        <taxon>Actinomycetota</taxon>
        <taxon>Actinomycetes</taxon>
        <taxon>Actinomycetales</taxon>
        <taxon>Actinomycetaceae</taxon>
        <taxon>Mobiluncus</taxon>
    </lineage>
</organism>